<keyword evidence="5" id="KW-0238">DNA-binding</keyword>
<dbReference type="Gene3D" id="1.10.10.10">
    <property type="entry name" value="Winged helix-like DNA-binding domain superfamily/Winged helix DNA-binding domain"/>
    <property type="match status" value="1"/>
</dbReference>
<feature type="region of interest" description="Disordered" evidence="3">
    <location>
        <begin position="498"/>
        <end position="528"/>
    </location>
</feature>
<evidence type="ECO:0000313" key="6">
    <source>
        <dbReference type="Proteomes" id="UP000198983"/>
    </source>
</evidence>
<proteinExistence type="predicted"/>
<dbReference type="OrthoDB" id="3799178at2"/>
<dbReference type="InterPro" id="IPR011990">
    <property type="entry name" value="TPR-like_helical_dom_sf"/>
</dbReference>
<dbReference type="Gene3D" id="1.25.40.10">
    <property type="entry name" value="Tetratricopeptide repeat domain"/>
    <property type="match status" value="1"/>
</dbReference>
<accession>A0A1H1N3N6</accession>
<dbReference type="GO" id="GO:0006355">
    <property type="term" value="P:regulation of DNA-templated transcription"/>
    <property type="evidence" value="ECO:0007669"/>
    <property type="project" value="InterPro"/>
</dbReference>
<gene>
    <name evidence="5" type="ORF">SAMN04489717_1058</name>
</gene>
<dbReference type="InterPro" id="IPR005158">
    <property type="entry name" value="BTAD"/>
</dbReference>
<dbReference type="PANTHER" id="PTHR35807:SF1">
    <property type="entry name" value="TRANSCRIPTIONAL REGULATOR REDD"/>
    <property type="match status" value="1"/>
</dbReference>
<dbReference type="GO" id="GO:0003677">
    <property type="term" value="F:DNA binding"/>
    <property type="evidence" value="ECO:0007669"/>
    <property type="project" value="UniProtKB-KW"/>
</dbReference>
<keyword evidence="1" id="KW-0805">Transcription regulation</keyword>
<evidence type="ECO:0000256" key="3">
    <source>
        <dbReference type="SAM" id="MobiDB-lite"/>
    </source>
</evidence>
<dbReference type="InterPro" id="IPR051677">
    <property type="entry name" value="AfsR-DnrI-RedD_regulator"/>
</dbReference>
<evidence type="ECO:0000313" key="5">
    <source>
        <dbReference type="EMBL" id="SDR92779.1"/>
    </source>
</evidence>
<dbReference type="Pfam" id="PF13191">
    <property type="entry name" value="AAA_16"/>
    <property type="match status" value="1"/>
</dbReference>
<protein>
    <submittedName>
        <fullName evidence="5">DNA-binding transcriptional activator of the SARP family</fullName>
    </submittedName>
</protein>
<feature type="region of interest" description="Disordered" evidence="3">
    <location>
        <begin position="765"/>
        <end position="822"/>
    </location>
</feature>
<dbReference type="AlphaFoldDB" id="A0A1H1N3N6"/>
<organism evidence="5 6">
    <name type="scientific">Actinopolymorpha singaporensis</name>
    <dbReference type="NCBI Taxonomy" id="117157"/>
    <lineage>
        <taxon>Bacteria</taxon>
        <taxon>Bacillati</taxon>
        <taxon>Actinomycetota</taxon>
        <taxon>Actinomycetes</taxon>
        <taxon>Propionibacteriales</taxon>
        <taxon>Actinopolymorphaceae</taxon>
        <taxon>Actinopolymorpha</taxon>
    </lineage>
</organism>
<name>A0A1H1N3N6_9ACTN</name>
<dbReference type="SUPFAM" id="SSF52540">
    <property type="entry name" value="P-loop containing nucleoside triphosphate hydrolases"/>
    <property type="match status" value="1"/>
</dbReference>
<keyword evidence="2" id="KW-0804">Transcription</keyword>
<evidence type="ECO:0000256" key="2">
    <source>
        <dbReference type="ARBA" id="ARBA00023163"/>
    </source>
</evidence>
<dbReference type="PANTHER" id="PTHR35807">
    <property type="entry name" value="TRANSCRIPTIONAL REGULATOR REDD-RELATED"/>
    <property type="match status" value="1"/>
</dbReference>
<keyword evidence="6" id="KW-1185">Reference proteome</keyword>
<sequence>MGTGLLESGDLGVDRIEVRLLGPLRVRRPDGSIVPSGAWRTGKTTDLLRLLALNAGEPVPAMTLTETLWPSVDEYRARASLRTAASQIRKAVGVDCVGRRSGGLVLLDAWVDAVAFTGLAAEAARAYREGRHADCLTATREAEALYVDDFRAYDVDSVWASEHRERLAVAYLSLLSDAADAAVALGWMHDAVEFASRVLAIDSWSERAYRALMYGYGGLGQTARALRAFERCRAVLAEELGADPSPQTRAVHLHLLSADPVTHTECPFVGRTAELRWLGDIVRSTVTNGLPSIVHLGGEPGVGRSALVAEVCRALDVRLVRADGDGPNAGRADLVDRIVASLDRRPEDGEAPERLAAAMSGSAPAVVLLRESEDAPPAYRNSLCRAVLRATGPVVVVLVAGTARDTCELLYVHRDGTEADRVHRLDLPPLDAAEISELAEGLLAGAPAEALVAELLKVSGGLPGRAMATLNTWSRLGRIVSTPDGLALMPARELGVPTLPDVEDPVGRTGDGYDDGGSAWGSVPKPAPQSAPQSILARAFDQLDAESLEVLQYAALLERPLSPELLVPLLRPDGQAADPGTPAGSAVGSAYPAGGRAADAAERRRVQARLDRLIDLGLLVRDARGAAAFRDPLRRSAVRYWLRPTVRQRLHGRIAAQAPIPTGERVHHWLRAGEPQLAYLAAVDAANEAAAEGLLEQTRDFLLRARALGPSDSDALDRADLDERIADTEARIGRREEARETYASALRIARAHDLPVEGRIVRKLRSLDDPPGREAGPAGGGGLIAPGGPDGVGRSVQHLPAPPPAGGNGEFGIEPGSPPTAEAERVLRAALEEADRAGDADVGTHARLLLARLVAFPRRRLHQGRHLAREALALATRPDLRAQALLIANLPDVVLGSPTVVERPLAEAAELAAGEGIHPSLLGRINLMRCLAAHDAGSPAFETMWAEYLAAYPRPEDDPSFGWARVRIHTERGDLEAAQIADRVDLPAASGPLLTQLHASARADLLIALGRLDDAARVTQSLLDQATEDGCILMVPEAAARLVVLRSPADLRAAHQYFDLLDWAIGSEGDLARESCWRLLARAAIRTADGRPAAAAGASALAAHVAESAGLVLLAGRAQLDRARHLAAAGSWVDARLAAAAAGRAFRSAGLDHLARAAESATASAPRTNAVGERPVG</sequence>
<reference evidence="5 6" key="1">
    <citation type="submission" date="2016-10" db="EMBL/GenBank/DDBJ databases">
        <authorList>
            <person name="de Groot N.N."/>
        </authorList>
    </citation>
    <scope>NUCLEOTIDE SEQUENCE [LARGE SCALE GENOMIC DNA]</scope>
    <source>
        <strain evidence="5 6">DSM 22024</strain>
    </source>
</reference>
<feature type="compositionally biased region" description="Gly residues" evidence="3">
    <location>
        <begin position="777"/>
        <end position="791"/>
    </location>
</feature>
<dbReference type="RefSeq" id="WP_092651056.1">
    <property type="nucleotide sequence ID" value="NZ_LT629732.1"/>
</dbReference>
<dbReference type="SUPFAM" id="SSF48452">
    <property type="entry name" value="TPR-like"/>
    <property type="match status" value="1"/>
</dbReference>
<dbReference type="EMBL" id="LT629732">
    <property type="protein sequence ID" value="SDR92779.1"/>
    <property type="molecule type" value="Genomic_DNA"/>
</dbReference>
<dbReference type="STRING" id="117157.SAMN04489717_1058"/>
<dbReference type="InterPro" id="IPR041664">
    <property type="entry name" value="AAA_16"/>
</dbReference>
<evidence type="ECO:0000259" key="4">
    <source>
        <dbReference type="SMART" id="SM01043"/>
    </source>
</evidence>
<evidence type="ECO:0000256" key="1">
    <source>
        <dbReference type="ARBA" id="ARBA00023015"/>
    </source>
</evidence>
<dbReference type="InterPro" id="IPR016032">
    <property type="entry name" value="Sig_transdc_resp-reg_C-effctor"/>
</dbReference>
<dbReference type="SUPFAM" id="SSF46894">
    <property type="entry name" value="C-terminal effector domain of the bipartite response regulators"/>
    <property type="match status" value="1"/>
</dbReference>
<dbReference type="Pfam" id="PF03704">
    <property type="entry name" value="BTAD"/>
    <property type="match status" value="1"/>
</dbReference>
<feature type="domain" description="Bacterial transcriptional activator" evidence="4">
    <location>
        <begin position="111"/>
        <end position="256"/>
    </location>
</feature>
<dbReference type="Proteomes" id="UP000198983">
    <property type="component" value="Chromosome I"/>
</dbReference>
<dbReference type="InterPro" id="IPR027417">
    <property type="entry name" value="P-loop_NTPase"/>
</dbReference>
<dbReference type="SMART" id="SM01043">
    <property type="entry name" value="BTAD"/>
    <property type="match status" value="1"/>
</dbReference>
<dbReference type="InterPro" id="IPR036388">
    <property type="entry name" value="WH-like_DNA-bd_sf"/>
</dbReference>